<dbReference type="InterPro" id="IPR002579">
    <property type="entry name" value="Met_Sox_Rdtase_MsrB_dom"/>
</dbReference>
<evidence type="ECO:0000256" key="2">
    <source>
        <dbReference type="ARBA" id="ARBA00023002"/>
    </source>
</evidence>
<dbReference type="PROSITE" id="PS51790">
    <property type="entry name" value="MSRB"/>
    <property type="match status" value="1"/>
</dbReference>
<dbReference type="CDD" id="cd03419">
    <property type="entry name" value="GRX_GRXh_1_2_like"/>
    <property type="match status" value="1"/>
</dbReference>
<reference evidence="5" key="2">
    <citation type="submission" date="2024-04" db="EMBL/GenBank/DDBJ databases">
        <authorList>
            <person name="Chen Y."/>
            <person name="Shah S."/>
            <person name="Dougan E. K."/>
            <person name="Thang M."/>
            <person name="Chan C."/>
        </authorList>
    </citation>
    <scope>NUCLEOTIDE SEQUENCE [LARGE SCALE GENOMIC DNA]</scope>
</reference>
<dbReference type="EMBL" id="CAMXCT030000939">
    <property type="protein sequence ID" value="CAL4772266.1"/>
    <property type="molecule type" value="Genomic_DNA"/>
</dbReference>
<dbReference type="SUPFAM" id="SSF52833">
    <property type="entry name" value="Thioredoxin-like"/>
    <property type="match status" value="1"/>
</dbReference>
<dbReference type="EMBL" id="CAMXCT010000939">
    <property type="protein sequence ID" value="CAI3984954.1"/>
    <property type="molecule type" value="Genomic_DNA"/>
</dbReference>
<dbReference type="InterPro" id="IPR036249">
    <property type="entry name" value="Thioredoxin-like_sf"/>
</dbReference>
<reference evidence="4" key="1">
    <citation type="submission" date="2022-10" db="EMBL/GenBank/DDBJ databases">
        <authorList>
            <person name="Chen Y."/>
            <person name="Dougan E. K."/>
            <person name="Chan C."/>
            <person name="Rhodes N."/>
            <person name="Thang M."/>
        </authorList>
    </citation>
    <scope>NUCLEOTIDE SEQUENCE</scope>
</reference>
<dbReference type="Gene3D" id="2.170.150.20">
    <property type="entry name" value="Peptide methionine sulfoxide reductase"/>
    <property type="match status" value="1"/>
</dbReference>
<dbReference type="InterPro" id="IPR014025">
    <property type="entry name" value="Glutaredoxin_subgr"/>
</dbReference>
<evidence type="ECO:0000259" key="3">
    <source>
        <dbReference type="PROSITE" id="PS51790"/>
    </source>
</evidence>
<dbReference type="Gene3D" id="3.40.30.10">
    <property type="entry name" value="Glutaredoxin"/>
    <property type="match status" value="1"/>
</dbReference>
<dbReference type="Proteomes" id="UP001152797">
    <property type="component" value="Unassembled WGS sequence"/>
</dbReference>
<dbReference type="PANTHER" id="PTHR45694:SF18">
    <property type="entry name" value="GLUTAREDOXIN-1-RELATED"/>
    <property type="match status" value="1"/>
</dbReference>
<dbReference type="GO" id="GO:0034599">
    <property type="term" value="P:cellular response to oxidative stress"/>
    <property type="evidence" value="ECO:0007669"/>
    <property type="project" value="TreeGrafter"/>
</dbReference>
<dbReference type="AlphaFoldDB" id="A0A9P1C4K3"/>
<evidence type="ECO:0000256" key="1">
    <source>
        <dbReference type="ARBA" id="ARBA00007174"/>
    </source>
</evidence>
<dbReference type="PRINTS" id="PR00160">
    <property type="entry name" value="GLUTAREDOXIN"/>
</dbReference>
<proteinExistence type="inferred from homology"/>
<organism evidence="4">
    <name type="scientific">Cladocopium goreaui</name>
    <dbReference type="NCBI Taxonomy" id="2562237"/>
    <lineage>
        <taxon>Eukaryota</taxon>
        <taxon>Sar</taxon>
        <taxon>Alveolata</taxon>
        <taxon>Dinophyceae</taxon>
        <taxon>Suessiales</taxon>
        <taxon>Symbiodiniaceae</taxon>
        <taxon>Cladocopium</taxon>
    </lineage>
</organism>
<dbReference type="EMBL" id="CAMXCT020000939">
    <property type="protein sequence ID" value="CAL1138329.1"/>
    <property type="molecule type" value="Genomic_DNA"/>
</dbReference>
<keyword evidence="7" id="KW-1185">Reference proteome</keyword>
<accession>A0A9P1C4K3</accession>
<keyword evidence="2" id="KW-0560">Oxidoreductase</keyword>
<dbReference type="GO" id="GO:0033743">
    <property type="term" value="F:peptide-methionine (R)-S-oxide reductase activity"/>
    <property type="evidence" value="ECO:0007669"/>
    <property type="project" value="InterPro"/>
</dbReference>
<dbReference type="OrthoDB" id="44061at2759"/>
<dbReference type="InterPro" id="IPR011057">
    <property type="entry name" value="Mss4-like_sf"/>
</dbReference>
<sequence>MARLMLSPAVKSLTLDPSPLRTARAAPVLRRSAAVSGNTTNSRPGRFAVPILAGVAATVSARRRRSVAMAAEQTIEANAYLKSKVEEMVALQPIMVFSKSWCPFCKKAKEAMEEQGIRFAVCELDTLGDEVEAQVQDILLGITGARTVPRVFVDGKCIGGGTDTVNLAADGTLSKLAGEAMENFKTKLQGAGSFDLQKSDQEWQSALDAERFQILRRRGTEMPGSHEYDKFLPKAGHFSCGACGLPLYSAGSKFASTCGWPVFDKCYSSKDLGQHVLGQPDGTGSLEIVCTRCGSHLGHVFYDAISETNPNEERH</sequence>
<dbReference type="InterPro" id="IPR002109">
    <property type="entry name" value="Glutaredoxin"/>
</dbReference>
<feature type="domain" description="MsrB" evidence="3">
    <location>
        <begin position="200"/>
        <end position="315"/>
    </location>
</feature>
<dbReference type="GO" id="GO:0015038">
    <property type="term" value="F:glutathione disulfide oxidoreductase activity"/>
    <property type="evidence" value="ECO:0007669"/>
    <property type="project" value="TreeGrafter"/>
</dbReference>
<dbReference type="Pfam" id="PF01641">
    <property type="entry name" value="SelR"/>
    <property type="match status" value="1"/>
</dbReference>
<dbReference type="PROSITE" id="PS51354">
    <property type="entry name" value="GLUTAREDOXIN_2"/>
    <property type="match status" value="1"/>
</dbReference>
<comment type="caution">
    <text evidence="4">The sequence shown here is derived from an EMBL/GenBank/DDBJ whole genome shotgun (WGS) entry which is preliminary data.</text>
</comment>
<protein>
    <submittedName>
        <fullName evidence="6">Peptide methionine sulfoxide reductase B3, chloroplastic</fullName>
    </submittedName>
</protein>
<name>A0A9P1C4K3_9DINO</name>
<gene>
    <name evidence="4" type="ORF">C1SCF055_LOCUS12446</name>
</gene>
<evidence type="ECO:0000313" key="6">
    <source>
        <dbReference type="EMBL" id="CAL4772266.1"/>
    </source>
</evidence>
<dbReference type="Pfam" id="PF00462">
    <property type="entry name" value="Glutaredoxin"/>
    <property type="match status" value="1"/>
</dbReference>
<dbReference type="SUPFAM" id="SSF51316">
    <property type="entry name" value="Mss4-like"/>
    <property type="match status" value="1"/>
</dbReference>
<dbReference type="GO" id="GO:0005737">
    <property type="term" value="C:cytoplasm"/>
    <property type="evidence" value="ECO:0007669"/>
    <property type="project" value="TreeGrafter"/>
</dbReference>
<evidence type="ECO:0000313" key="5">
    <source>
        <dbReference type="EMBL" id="CAL1138329.1"/>
    </source>
</evidence>
<dbReference type="PANTHER" id="PTHR45694">
    <property type="entry name" value="GLUTAREDOXIN 2"/>
    <property type="match status" value="1"/>
</dbReference>
<comment type="similarity">
    <text evidence="1">Belongs to the MsrB Met sulfoxide reductase family.</text>
</comment>
<evidence type="ECO:0000313" key="7">
    <source>
        <dbReference type="Proteomes" id="UP001152797"/>
    </source>
</evidence>
<evidence type="ECO:0000313" key="4">
    <source>
        <dbReference type="EMBL" id="CAI3984954.1"/>
    </source>
</evidence>